<organism evidence="1 2">
    <name type="scientific">Gloeobacter morelensis MG652769</name>
    <dbReference type="NCBI Taxonomy" id="2781736"/>
    <lineage>
        <taxon>Bacteria</taxon>
        <taxon>Bacillati</taxon>
        <taxon>Cyanobacteriota</taxon>
        <taxon>Cyanophyceae</taxon>
        <taxon>Gloeobacterales</taxon>
        <taxon>Gloeobacteraceae</taxon>
        <taxon>Gloeobacter</taxon>
        <taxon>Gloeobacter morelensis</taxon>
    </lineage>
</organism>
<evidence type="ECO:0000313" key="2">
    <source>
        <dbReference type="Proteomes" id="UP001054846"/>
    </source>
</evidence>
<reference evidence="1 2" key="1">
    <citation type="journal article" date="2021" name="Genome Biol. Evol.">
        <title>Complete Genome Sequencing of a Novel Gloeobacter Species from a Waterfall Cave in Mexico.</title>
        <authorList>
            <person name="Saw J.H."/>
            <person name="Cardona T."/>
            <person name="Montejano G."/>
        </authorList>
    </citation>
    <scope>NUCLEOTIDE SEQUENCE [LARGE SCALE GENOMIC DNA]</scope>
    <source>
        <strain evidence="1">MG652769</strain>
    </source>
</reference>
<name>A0ABY3PRG5_9CYAN</name>
<dbReference type="Proteomes" id="UP001054846">
    <property type="component" value="Chromosome"/>
</dbReference>
<dbReference type="EMBL" id="CP063845">
    <property type="protein sequence ID" value="UFP96138.1"/>
    <property type="molecule type" value="Genomic_DNA"/>
</dbReference>
<gene>
    <name evidence="1" type="ORF">ISF26_08005</name>
</gene>
<keyword evidence="2" id="KW-1185">Reference proteome</keyword>
<dbReference type="RefSeq" id="WP_230843383.1">
    <property type="nucleotide sequence ID" value="NZ_CP063845.1"/>
</dbReference>
<evidence type="ECO:0000313" key="1">
    <source>
        <dbReference type="EMBL" id="UFP96138.1"/>
    </source>
</evidence>
<proteinExistence type="predicted"/>
<protein>
    <submittedName>
        <fullName evidence="1">Uncharacterized protein</fullName>
    </submittedName>
</protein>
<sequence>MNYPPLQVMNLNEAEFEENRKFGFQPKKQRKNLELADVMPTNKGLLYAAIASNMYLKVNGKYCVCEDFVSLFSMTNHEYSPSSLQEVRRNNVLIEGQKCLPRELSKILVDQCPGQTKVFIRCWEAREVFCWNTSLVDYLFSEDLLRVLPCPFGEFEIFDECNTWYMRIKDDDPIIFLATMGTILNIILPTFENKVLSLPRSFIYTT</sequence>
<accession>A0ABY3PRG5</accession>